<dbReference type="PROSITE" id="PS50089">
    <property type="entry name" value="ZF_RING_2"/>
    <property type="match status" value="1"/>
</dbReference>
<dbReference type="OrthoDB" id="9984778at2759"/>
<keyword evidence="2" id="KW-0812">Transmembrane</keyword>
<keyword evidence="5" id="KW-1185">Reference proteome</keyword>
<keyword evidence="1" id="KW-0862">Zinc</keyword>
<protein>
    <recommendedName>
        <fullName evidence="3">RING-type domain-containing protein</fullName>
    </recommendedName>
</protein>
<dbReference type="Gene3D" id="3.30.40.10">
    <property type="entry name" value="Zinc/RING finger domain, C3HC4 (zinc finger)"/>
    <property type="match status" value="1"/>
</dbReference>
<dbReference type="Proteomes" id="UP000029981">
    <property type="component" value="Chromosome 1"/>
</dbReference>
<evidence type="ECO:0000256" key="1">
    <source>
        <dbReference type="PROSITE-ProRule" id="PRU00175"/>
    </source>
</evidence>
<sequence>MSPPPYIAASPMPTNGFEAIFDDFELLAAICFAIIVYFLSFTFYFKTGNNESEFDTGTVEDRLPVFREREIVQIETMVFSYYREAKGSENDDDYECVICLNKFEDGQKCQWMKKCGHIFHCSCIDRWLRTERECPLCRSCVCVVVNP</sequence>
<dbReference type="InterPro" id="IPR013083">
    <property type="entry name" value="Znf_RING/FYVE/PHD"/>
</dbReference>
<dbReference type="eggNOG" id="KOG0800">
    <property type="taxonomic scope" value="Eukaryota"/>
</dbReference>
<reference evidence="4 5" key="1">
    <citation type="journal article" date="2009" name="Nat. Genet.">
        <title>The genome of the cucumber, Cucumis sativus L.</title>
        <authorList>
            <person name="Huang S."/>
            <person name="Li R."/>
            <person name="Zhang Z."/>
            <person name="Li L."/>
            <person name="Gu X."/>
            <person name="Fan W."/>
            <person name="Lucas W.J."/>
            <person name="Wang X."/>
            <person name="Xie B."/>
            <person name="Ni P."/>
            <person name="Ren Y."/>
            <person name="Zhu H."/>
            <person name="Li J."/>
            <person name="Lin K."/>
            <person name="Jin W."/>
            <person name="Fei Z."/>
            <person name="Li G."/>
            <person name="Staub J."/>
            <person name="Kilian A."/>
            <person name="van der Vossen E.A."/>
            <person name="Wu Y."/>
            <person name="Guo J."/>
            <person name="He J."/>
            <person name="Jia Z."/>
            <person name="Ren Y."/>
            <person name="Tian G."/>
            <person name="Lu Y."/>
            <person name="Ruan J."/>
            <person name="Qian W."/>
            <person name="Wang M."/>
            <person name="Huang Q."/>
            <person name="Li B."/>
            <person name="Xuan Z."/>
            <person name="Cao J."/>
            <person name="Asan"/>
            <person name="Wu Z."/>
            <person name="Zhang J."/>
            <person name="Cai Q."/>
            <person name="Bai Y."/>
            <person name="Zhao B."/>
            <person name="Han Y."/>
            <person name="Li Y."/>
            <person name="Li X."/>
            <person name="Wang S."/>
            <person name="Shi Q."/>
            <person name="Liu S."/>
            <person name="Cho W.K."/>
            <person name="Kim J.Y."/>
            <person name="Xu Y."/>
            <person name="Heller-Uszynska K."/>
            <person name="Miao H."/>
            <person name="Cheng Z."/>
            <person name="Zhang S."/>
            <person name="Wu J."/>
            <person name="Yang Y."/>
            <person name="Kang H."/>
            <person name="Li M."/>
            <person name="Liang H."/>
            <person name="Ren X."/>
            <person name="Shi Z."/>
            <person name="Wen M."/>
            <person name="Jian M."/>
            <person name="Yang H."/>
            <person name="Zhang G."/>
            <person name="Yang Z."/>
            <person name="Chen R."/>
            <person name="Liu S."/>
            <person name="Li J."/>
            <person name="Ma L."/>
            <person name="Liu H."/>
            <person name="Zhou Y."/>
            <person name="Zhao J."/>
            <person name="Fang X."/>
            <person name="Li G."/>
            <person name="Fang L."/>
            <person name="Li Y."/>
            <person name="Liu D."/>
            <person name="Zheng H."/>
            <person name="Zhang Y."/>
            <person name="Qin N."/>
            <person name="Li Z."/>
            <person name="Yang G."/>
            <person name="Yang S."/>
            <person name="Bolund L."/>
            <person name="Kristiansen K."/>
            <person name="Zheng H."/>
            <person name="Li S."/>
            <person name="Zhang X."/>
            <person name="Yang H."/>
            <person name="Wang J."/>
            <person name="Sun R."/>
            <person name="Zhang B."/>
            <person name="Jiang S."/>
            <person name="Wang J."/>
            <person name="Du Y."/>
            <person name="Li S."/>
        </authorList>
    </citation>
    <scope>NUCLEOTIDE SEQUENCE [LARGE SCALE GENOMIC DNA]</scope>
    <source>
        <strain evidence="5">cv. 9930</strain>
    </source>
</reference>
<dbReference type="PANTHER" id="PTHR45676">
    <property type="entry name" value="RING-H2 FINGER PROTEIN ATL51-RELATED"/>
    <property type="match status" value="1"/>
</dbReference>
<reference evidence="4 5" key="3">
    <citation type="journal article" date="2010" name="BMC Genomics">
        <title>Transcriptome sequencing and comparative analysis of cucumber flowers with different sex types.</title>
        <authorList>
            <person name="Guo S."/>
            <person name="Zheng Y."/>
            <person name="Joung J.G."/>
            <person name="Liu S."/>
            <person name="Zhang Z."/>
            <person name="Crasta O.R."/>
            <person name="Sobral B.W."/>
            <person name="Xu Y."/>
            <person name="Huang S."/>
            <person name="Fei Z."/>
        </authorList>
    </citation>
    <scope>NUCLEOTIDE SEQUENCE [LARGE SCALE GENOMIC DNA]</scope>
    <source>
        <strain evidence="5">cv. 9930</strain>
    </source>
</reference>
<dbReference type="SUPFAM" id="SSF57850">
    <property type="entry name" value="RING/U-box"/>
    <property type="match status" value="1"/>
</dbReference>
<keyword evidence="1" id="KW-0863">Zinc-finger</keyword>
<feature type="transmembrane region" description="Helical" evidence="2">
    <location>
        <begin position="26"/>
        <end position="45"/>
    </location>
</feature>
<proteinExistence type="predicted"/>
<dbReference type="GO" id="GO:0008270">
    <property type="term" value="F:zinc ion binding"/>
    <property type="evidence" value="ECO:0007669"/>
    <property type="project" value="UniProtKB-KW"/>
</dbReference>
<dbReference type="SMART" id="SM00184">
    <property type="entry name" value="RING"/>
    <property type="match status" value="1"/>
</dbReference>
<keyword evidence="1" id="KW-0479">Metal-binding</keyword>
<organism evidence="4 5">
    <name type="scientific">Cucumis sativus</name>
    <name type="common">Cucumber</name>
    <dbReference type="NCBI Taxonomy" id="3659"/>
    <lineage>
        <taxon>Eukaryota</taxon>
        <taxon>Viridiplantae</taxon>
        <taxon>Streptophyta</taxon>
        <taxon>Embryophyta</taxon>
        <taxon>Tracheophyta</taxon>
        <taxon>Spermatophyta</taxon>
        <taxon>Magnoliopsida</taxon>
        <taxon>eudicotyledons</taxon>
        <taxon>Gunneridae</taxon>
        <taxon>Pentapetalae</taxon>
        <taxon>rosids</taxon>
        <taxon>fabids</taxon>
        <taxon>Cucurbitales</taxon>
        <taxon>Cucurbitaceae</taxon>
        <taxon>Benincaseae</taxon>
        <taxon>Cucumis</taxon>
    </lineage>
</organism>
<evidence type="ECO:0000256" key="2">
    <source>
        <dbReference type="SAM" id="Phobius"/>
    </source>
</evidence>
<reference evidence="4 5" key="4">
    <citation type="journal article" date="2011" name="BMC Genomics">
        <title>RNA-Seq improves annotation of protein-coding genes in the cucumber genome.</title>
        <authorList>
            <person name="Li Z."/>
            <person name="Zhang Z."/>
            <person name="Yan P."/>
            <person name="Huang S."/>
            <person name="Fei Z."/>
            <person name="Lin K."/>
        </authorList>
    </citation>
    <scope>NUCLEOTIDE SEQUENCE [LARGE SCALE GENOMIC DNA]</scope>
    <source>
        <strain evidence="5">cv. 9930</strain>
    </source>
</reference>
<evidence type="ECO:0000313" key="5">
    <source>
        <dbReference type="Proteomes" id="UP000029981"/>
    </source>
</evidence>
<feature type="domain" description="RING-type" evidence="3">
    <location>
        <begin position="96"/>
        <end position="138"/>
    </location>
</feature>
<dbReference type="PANTHER" id="PTHR45676:SF41">
    <property type="entry name" value="RING-H2 FINGER PROTEIN ATL66"/>
    <property type="match status" value="1"/>
</dbReference>
<evidence type="ECO:0000313" key="4">
    <source>
        <dbReference type="EMBL" id="KGN65719.1"/>
    </source>
</evidence>
<dbReference type="EMBL" id="CM002922">
    <property type="protein sequence ID" value="KGN65719.1"/>
    <property type="molecule type" value="Genomic_DNA"/>
</dbReference>
<dbReference type="Pfam" id="PF13639">
    <property type="entry name" value="zf-RING_2"/>
    <property type="match status" value="1"/>
</dbReference>
<reference evidence="4 5" key="2">
    <citation type="journal article" date="2009" name="PLoS ONE">
        <title>An integrated genetic and cytogenetic map of the cucumber genome.</title>
        <authorList>
            <person name="Ren Y."/>
            <person name="Zhang Z."/>
            <person name="Liu J."/>
            <person name="Staub J.E."/>
            <person name="Han Y."/>
            <person name="Cheng Z."/>
            <person name="Li X."/>
            <person name="Lu J."/>
            <person name="Miao H."/>
            <person name="Kang H."/>
            <person name="Xie B."/>
            <person name="Gu X."/>
            <person name="Wang X."/>
            <person name="Du Y."/>
            <person name="Jin W."/>
            <person name="Huang S."/>
        </authorList>
    </citation>
    <scope>NUCLEOTIDE SEQUENCE [LARGE SCALE GENOMIC DNA]</scope>
    <source>
        <strain evidence="5">cv. 9930</strain>
    </source>
</reference>
<gene>
    <name evidence="4" type="ORF">Csa_1G515480</name>
</gene>
<accession>A0A0A0LXE1</accession>
<evidence type="ECO:0000259" key="3">
    <source>
        <dbReference type="PROSITE" id="PS50089"/>
    </source>
</evidence>
<dbReference type="AlphaFoldDB" id="A0A0A0LXE1"/>
<dbReference type="InterPro" id="IPR001841">
    <property type="entry name" value="Znf_RING"/>
</dbReference>
<keyword evidence="2" id="KW-0472">Membrane</keyword>
<dbReference type="KEGG" id="csv:101219847"/>
<name>A0A0A0LXE1_CUCSA</name>
<dbReference type="Gramene" id="KGN65719">
    <property type="protein sequence ID" value="KGN65719"/>
    <property type="gene ID" value="Csa_1G515480"/>
</dbReference>
<keyword evidence="2" id="KW-1133">Transmembrane helix</keyword>